<dbReference type="PANTHER" id="PTHR10877:SF183">
    <property type="entry name" value="AT14535P-RELATED"/>
    <property type="match status" value="1"/>
</dbReference>
<accession>A0A9D4LTD1</accession>
<evidence type="ECO:0000313" key="23">
    <source>
        <dbReference type="EMBL" id="KAH3863433.1"/>
    </source>
</evidence>
<keyword evidence="7 21" id="KW-0812">Transmembrane</keyword>
<dbReference type="SUPFAM" id="SSF81324">
    <property type="entry name" value="Voltage-gated potassium channels"/>
    <property type="match status" value="1"/>
</dbReference>
<keyword evidence="8 18" id="KW-0106">Calcium</keyword>
<keyword evidence="16 18" id="KW-0407">Ion channel</keyword>
<keyword evidence="17" id="KW-0968">Cytoplasmic vesicle</keyword>
<dbReference type="Gene3D" id="1.10.238.10">
    <property type="entry name" value="EF-hand"/>
    <property type="match status" value="1"/>
</dbReference>
<organism evidence="23 24">
    <name type="scientific">Dreissena polymorpha</name>
    <name type="common">Zebra mussel</name>
    <name type="synonym">Mytilus polymorpha</name>
    <dbReference type="NCBI Taxonomy" id="45954"/>
    <lineage>
        <taxon>Eukaryota</taxon>
        <taxon>Metazoa</taxon>
        <taxon>Spiralia</taxon>
        <taxon>Lophotrochozoa</taxon>
        <taxon>Mollusca</taxon>
        <taxon>Bivalvia</taxon>
        <taxon>Autobranchia</taxon>
        <taxon>Heteroconchia</taxon>
        <taxon>Euheterodonta</taxon>
        <taxon>Imparidentia</taxon>
        <taxon>Neoheterodontei</taxon>
        <taxon>Myida</taxon>
        <taxon>Dreissenoidea</taxon>
        <taxon>Dreissenidae</taxon>
        <taxon>Dreissena</taxon>
    </lineage>
</organism>
<keyword evidence="18" id="KW-0479">Metal-binding</keyword>
<feature type="compositionally biased region" description="Low complexity" evidence="20">
    <location>
        <begin position="838"/>
        <end position="847"/>
    </location>
</feature>
<evidence type="ECO:0000256" key="9">
    <source>
        <dbReference type="ARBA" id="ARBA00022989"/>
    </source>
</evidence>
<feature type="transmembrane region" description="Helical" evidence="21">
    <location>
        <begin position="352"/>
        <end position="370"/>
    </location>
</feature>
<dbReference type="PANTHER" id="PTHR10877">
    <property type="entry name" value="POLYCYSTIN FAMILY MEMBER"/>
    <property type="match status" value="1"/>
</dbReference>
<evidence type="ECO:0000256" key="3">
    <source>
        <dbReference type="ARBA" id="ARBA00007200"/>
    </source>
</evidence>
<proteinExistence type="inferred from homology"/>
<keyword evidence="12 21" id="KW-0472">Membrane</keyword>
<keyword evidence="24" id="KW-1185">Reference proteome</keyword>
<dbReference type="InterPro" id="IPR027359">
    <property type="entry name" value="Volt_channel_dom_sf"/>
</dbReference>
<comment type="similarity">
    <text evidence="3">Belongs to the polycystin family.</text>
</comment>
<evidence type="ECO:0000256" key="15">
    <source>
        <dbReference type="ARBA" id="ARBA00023273"/>
    </source>
</evidence>
<feature type="binding site" evidence="18">
    <location>
        <position position="651"/>
    </location>
    <ligand>
        <name>Ca(2+)</name>
        <dbReference type="ChEBI" id="CHEBI:29108"/>
        <label>2</label>
    </ligand>
</feature>
<feature type="compositionally biased region" description="Basic and acidic residues" evidence="20">
    <location>
        <begin position="776"/>
        <end position="785"/>
    </location>
</feature>
<dbReference type="GO" id="GO:0005509">
    <property type="term" value="F:calcium ion binding"/>
    <property type="evidence" value="ECO:0007669"/>
    <property type="project" value="InterPro"/>
</dbReference>
<protein>
    <recommendedName>
        <fullName evidence="22">EF-hand domain-containing protein</fullName>
    </recommendedName>
</protein>
<dbReference type="InterPro" id="IPR003915">
    <property type="entry name" value="PKD_2"/>
</dbReference>
<dbReference type="InterPro" id="IPR051223">
    <property type="entry name" value="Polycystin"/>
</dbReference>
<dbReference type="Gene3D" id="1.20.120.350">
    <property type="entry name" value="Voltage-gated potassium channels. Chain C"/>
    <property type="match status" value="1"/>
</dbReference>
<evidence type="ECO:0000256" key="7">
    <source>
        <dbReference type="ARBA" id="ARBA00022692"/>
    </source>
</evidence>
<dbReference type="PRINTS" id="PR01433">
    <property type="entry name" value="POLYCYSTIN2"/>
</dbReference>
<dbReference type="Pfam" id="PF08016">
    <property type="entry name" value="PKD_channel"/>
    <property type="match status" value="1"/>
</dbReference>
<dbReference type="OrthoDB" id="444119at2759"/>
<reference evidence="23" key="1">
    <citation type="journal article" date="2019" name="bioRxiv">
        <title>The Genome of the Zebra Mussel, Dreissena polymorpha: A Resource for Invasive Species Research.</title>
        <authorList>
            <person name="McCartney M.A."/>
            <person name="Auch B."/>
            <person name="Kono T."/>
            <person name="Mallez S."/>
            <person name="Zhang Y."/>
            <person name="Obille A."/>
            <person name="Becker A."/>
            <person name="Abrahante J.E."/>
            <person name="Garbe J."/>
            <person name="Badalamenti J.P."/>
            <person name="Herman A."/>
            <person name="Mangelson H."/>
            <person name="Liachko I."/>
            <person name="Sullivan S."/>
            <person name="Sone E.D."/>
            <person name="Koren S."/>
            <person name="Silverstein K.A.T."/>
            <person name="Beckman K.B."/>
            <person name="Gohl D.M."/>
        </authorList>
    </citation>
    <scope>NUCLEOTIDE SEQUENCE</scope>
    <source>
        <strain evidence="23">Duluth1</strain>
        <tissue evidence="23">Whole animal</tissue>
    </source>
</reference>
<dbReference type="EMBL" id="JAIWYP010000002">
    <property type="protein sequence ID" value="KAH3863433.1"/>
    <property type="molecule type" value="Genomic_DNA"/>
</dbReference>
<dbReference type="Gene3D" id="1.20.5.340">
    <property type="match status" value="1"/>
</dbReference>
<feature type="compositionally biased region" description="Acidic residues" evidence="20">
    <location>
        <begin position="699"/>
        <end position="709"/>
    </location>
</feature>
<feature type="transmembrane region" description="Helical" evidence="21">
    <location>
        <begin position="508"/>
        <end position="523"/>
    </location>
</feature>
<feature type="region of interest" description="Disordered" evidence="20">
    <location>
        <begin position="767"/>
        <end position="792"/>
    </location>
</feature>
<evidence type="ECO:0000256" key="10">
    <source>
        <dbReference type="ARBA" id="ARBA00023054"/>
    </source>
</evidence>
<dbReference type="Gene3D" id="1.10.287.70">
    <property type="match status" value="1"/>
</dbReference>
<comment type="subcellular location">
    <subcellularLocation>
        <location evidence="1">Cell projection</location>
        <location evidence="1">Cilium membrane</location>
        <topology evidence="1">Multi-pass membrane protein</topology>
    </subcellularLocation>
    <subcellularLocation>
        <location evidence="2">Cytoplasmic vesicle</location>
    </subcellularLocation>
</comment>
<evidence type="ECO:0000256" key="18">
    <source>
        <dbReference type="PIRSR" id="PIRSR603915-1"/>
    </source>
</evidence>
<dbReference type="GO" id="GO:0005262">
    <property type="term" value="F:calcium channel activity"/>
    <property type="evidence" value="ECO:0007669"/>
    <property type="project" value="UniProtKB-KW"/>
</dbReference>
<keyword evidence="5" id="KW-1003">Cell membrane</keyword>
<dbReference type="PROSITE" id="PS50222">
    <property type="entry name" value="EF_HAND_2"/>
    <property type="match status" value="1"/>
</dbReference>
<keyword evidence="15" id="KW-0966">Cell projection</keyword>
<evidence type="ECO:0000256" key="19">
    <source>
        <dbReference type="PIRSR" id="PIRSR603915-2"/>
    </source>
</evidence>
<dbReference type="FunFam" id="1.10.287.70:FF:000055">
    <property type="entry name" value="Polycystic kidney disease 2-like 1"/>
    <property type="match status" value="1"/>
</dbReference>
<evidence type="ECO:0000256" key="16">
    <source>
        <dbReference type="ARBA" id="ARBA00023303"/>
    </source>
</evidence>
<comment type="caution">
    <text evidence="23">The sequence shown here is derived from an EMBL/GenBank/DDBJ whole genome shotgun (WGS) entry which is preliminary data.</text>
</comment>
<evidence type="ECO:0000256" key="5">
    <source>
        <dbReference type="ARBA" id="ARBA00022475"/>
    </source>
</evidence>
<dbReference type="FunFam" id="1.20.5.340:FF:000020">
    <property type="entry name" value="polycystin-2 isoform X1"/>
    <property type="match status" value="1"/>
</dbReference>
<evidence type="ECO:0000259" key="22">
    <source>
        <dbReference type="PROSITE" id="PS50222"/>
    </source>
</evidence>
<evidence type="ECO:0000256" key="12">
    <source>
        <dbReference type="ARBA" id="ARBA00023136"/>
    </source>
</evidence>
<evidence type="ECO:0000256" key="2">
    <source>
        <dbReference type="ARBA" id="ARBA00004541"/>
    </source>
</evidence>
<keyword evidence="4" id="KW-0813">Transport</keyword>
<reference evidence="23" key="2">
    <citation type="submission" date="2020-11" db="EMBL/GenBank/DDBJ databases">
        <authorList>
            <person name="McCartney M.A."/>
            <person name="Auch B."/>
            <person name="Kono T."/>
            <person name="Mallez S."/>
            <person name="Becker A."/>
            <person name="Gohl D.M."/>
            <person name="Silverstein K.A.T."/>
            <person name="Koren S."/>
            <person name="Bechman K.B."/>
            <person name="Herman A."/>
            <person name="Abrahante J.E."/>
            <person name="Garbe J."/>
        </authorList>
    </citation>
    <scope>NUCLEOTIDE SEQUENCE</scope>
    <source>
        <strain evidence="23">Duluth1</strain>
        <tissue evidence="23">Whole animal</tissue>
    </source>
</reference>
<evidence type="ECO:0000256" key="20">
    <source>
        <dbReference type="SAM" id="MobiDB-lite"/>
    </source>
</evidence>
<evidence type="ECO:0000256" key="21">
    <source>
        <dbReference type="SAM" id="Phobius"/>
    </source>
</evidence>
<evidence type="ECO:0000256" key="17">
    <source>
        <dbReference type="ARBA" id="ARBA00023329"/>
    </source>
</evidence>
<dbReference type="InterPro" id="IPR046791">
    <property type="entry name" value="Polycystin_dom"/>
</dbReference>
<feature type="compositionally biased region" description="Basic and acidic residues" evidence="20">
    <location>
        <begin position="29"/>
        <end position="38"/>
    </location>
</feature>
<evidence type="ECO:0000256" key="11">
    <source>
        <dbReference type="ARBA" id="ARBA00023065"/>
    </source>
</evidence>
<dbReference type="InterPro" id="IPR002048">
    <property type="entry name" value="EF_hand_dom"/>
</dbReference>
<feature type="compositionally biased region" description="Basic and acidic residues" evidence="20">
    <location>
        <begin position="680"/>
        <end position="689"/>
    </location>
</feature>
<sequence length="855" mass="97274">MSKRPISAQSKTAWGDYGGGSNPGSQFDFNKDKIRDDPDLITPDDELVSPEKQRPLSANASPAKEEPTTILGKIARGIRSIWMTKDTENVAEDKELHVKTTLRELIVYCVFLAILTTVAFGMTGPDMFYYSKVVSDVFLDSAGDGDGTFRDITSVDDFWTYAQGPLLQGAYWETWYNGQPVPEEQLGYVYYESKLLGVPRMRQLQVHSNSCVVHDDFKDVIRECYDKYADSIENKRPFGVQDNMTAWYYRSEDELEGSSHWGLLATYSGAGYVQNLGTNLTQATDTIQYLYDNLWVQRATRIVLIDFTLYNANINLFCVVRLTVEFPPTGGAIPHYSLRTVKLLRYVSVMDYFVMACEFIMVVFILYYSIEEAIEIRKHRCEYFKSVWNILDLLVILITVICVAFNVYRTIAVDSLLKELLAKPEEYANFEFLAYGQTQFDNAIAIDVFLAWIKIFKYISFNKTMTQLSSTLGSCAKDLAGFAVMFFIIFIAFCQLGYLLFGAQIKEFSNFMTAFFTLFRIILGDFDFNALEQANRVLGPMFFILYVFFVFFVLINMFLAIINDTYSEVKGDLENQPNELEMGDYFKKSYEKMLTKLNLKQEKIADIQTALNNADLNNDKKVDFGEWRQDLKMRGYADGEIEALFAKYDGDGDRVLNETEIGNMNLDLNDQKAALSKEYNDLQRPESGRRSTSRVSFNDDSEGEGEEQDELSKSARSTRSGVVSGVSYEEFTVLSRRVDRMEHAIGSIVSKIDAVLLKFETFEKSKTKQTKTTPKVLDKTSESEKNTGTPHSDMVEDLVRQRLEKWDSGESSVSVISLSAQQPVSRSVSPLPKRAADSRPSSARSVRNTTFIDEI</sequence>
<name>A0A9D4LTD1_DREPO</name>
<dbReference type="GO" id="GO:0031410">
    <property type="term" value="C:cytoplasmic vesicle"/>
    <property type="evidence" value="ECO:0007669"/>
    <property type="project" value="UniProtKB-SubCell"/>
</dbReference>
<evidence type="ECO:0000256" key="14">
    <source>
        <dbReference type="ARBA" id="ARBA00023180"/>
    </source>
</evidence>
<feature type="binding site" evidence="18">
    <location>
        <position position="660"/>
    </location>
    <ligand>
        <name>Ca(2+)</name>
        <dbReference type="ChEBI" id="CHEBI:29108"/>
        <label>2</label>
    </ligand>
</feature>
<dbReference type="InterPro" id="IPR018247">
    <property type="entry name" value="EF_Hand_1_Ca_BS"/>
</dbReference>
<dbReference type="PROSITE" id="PS00018">
    <property type="entry name" value="EF_HAND_1"/>
    <property type="match status" value="2"/>
</dbReference>
<keyword evidence="13" id="KW-1015">Disulfide bond</keyword>
<evidence type="ECO:0000256" key="6">
    <source>
        <dbReference type="ARBA" id="ARBA00022673"/>
    </source>
</evidence>
<feature type="disulfide bond" evidence="19">
    <location>
        <begin position="211"/>
        <end position="224"/>
    </location>
</feature>
<evidence type="ECO:0000256" key="8">
    <source>
        <dbReference type="ARBA" id="ARBA00022837"/>
    </source>
</evidence>
<evidence type="ECO:0000256" key="13">
    <source>
        <dbReference type="ARBA" id="ARBA00023157"/>
    </source>
</evidence>
<dbReference type="SUPFAM" id="SSF47473">
    <property type="entry name" value="EF-hand"/>
    <property type="match status" value="1"/>
</dbReference>
<keyword evidence="18" id="KW-0109">Calcium transport</keyword>
<keyword evidence="10" id="KW-0175">Coiled coil</keyword>
<keyword evidence="14" id="KW-0325">Glycoprotein</keyword>
<dbReference type="GO" id="GO:0050982">
    <property type="term" value="P:detection of mechanical stimulus"/>
    <property type="evidence" value="ECO:0007669"/>
    <property type="project" value="TreeGrafter"/>
</dbReference>
<keyword evidence="6 18" id="KW-0107">Calcium channel</keyword>
<feature type="binding site" evidence="18">
    <location>
        <position position="653"/>
    </location>
    <ligand>
        <name>Ca(2+)</name>
        <dbReference type="ChEBI" id="CHEBI:29108"/>
        <label>2</label>
    </ligand>
</feature>
<feature type="transmembrane region" description="Helical" evidence="21">
    <location>
        <begin position="105"/>
        <end position="122"/>
    </location>
</feature>
<dbReference type="Pfam" id="PF20519">
    <property type="entry name" value="Polycystin_dom"/>
    <property type="match status" value="1"/>
</dbReference>
<feature type="domain" description="EF-hand" evidence="22">
    <location>
        <begin position="602"/>
        <end position="637"/>
    </location>
</feature>
<keyword evidence="9 21" id="KW-1133">Transmembrane helix</keyword>
<feature type="region of interest" description="Disordered" evidence="20">
    <location>
        <begin position="815"/>
        <end position="855"/>
    </location>
</feature>
<keyword evidence="11 18" id="KW-0406">Ion transport</keyword>
<feature type="region of interest" description="Disordered" evidence="20">
    <location>
        <begin position="1"/>
        <end position="66"/>
    </location>
</feature>
<evidence type="ECO:0000313" key="24">
    <source>
        <dbReference type="Proteomes" id="UP000828390"/>
    </source>
</evidence>
<feature type="transmembrane region" description="Helical" evidence="21">
    <location>
        <begin position="543"/>
        <end position="562"/>
    </location>
</feature>
<feature type="binding site" evidence="18">
    <location>
        <position position="649"/>
    </location>
    <ligand>
        <name>Ca(2+)</name>
        <dbReference type="ChEBI" id="CHEBI:29108"/>
        <label>2</label>
    </ligand>
</feature>
<dbReference type="InterPro" id="IPR013122">
    <property type="entry name" value="PKD1_2_channel"/>
</dbReference>
<evidence type="ECO:0000256" key="4">
    <source>
        <dbReference type="ARBA" id="ARBA00022448"/>
    </source>
</evidence>
<feature type="transmembrane region" description="Helical" evidence="21">
    <location>
        <begin position="390"/>
        <end position="408"/>
    </location>
</feature>
<feature type="region of interest" description="Disordered" evidence="20">
    <location>
        <begin position="680"/>
        <end position="719"/>
    </location>
</feature>
<gene>
    <name evidence="23" type="ORF">DPMN_026421</name>
</gene>
<dbReference type="GO" id="GO:0060170">
    <property type="term" value="C:ciliary membrane"/>
    <property type="evidence" value="ECO:0007669"/>
    <property type="project" value="UniProtKB-SubCell"/>
</dbReference>
<dbReference type="InterPro" id="IPR011992">
    <property type="entry name" value="EF-hand-dom_pair"/>
</dbReference>
<feature type="transmembrane region" description="Helical" evidence="21">
    <location>
        <begin position="479"/>
        <end position="501"/>
    </location>
</feature>
<dbReference type="Proteomes" id="UP000828390">
    <property type="component" value="Unassembled WGS sequence"/>
</dbReference>
<dbReference type="AlphaFoldDB" id="A0A9D4LTD1"/>
<evidence type="ECO:0000256" key="1">
    <source>
        <dbReference type="ARBA" id="ARBA00004272"/>
    </source>
</evidence>